<organism evidence="2 3">
    <name type="scientific">Sphenodon punctatus</name>
    <name type="common">Tuatara</name>
    <name type="synonym">Hatteria punctata</name>
    <dbReference type="NCBI Taxonomy" id="8508"/>
    <lineage>
        <taxon>Eukaryota</taxon>
        <taxon>Metazoa</taxon>
        <taxon>Chordata</taxon>
        <taxon>Craniata</taxon>
        <taxon>Vertebrata</taxon>
        <taxon>Euteleostomi</taxon>
        <taxon>Lepidosauria</taxon>
        <taxon>Sphenodontia</taxon>
        <taxon>Sphenodontidae</taxon>
        <taxon>Sphenodon</taxon>
    </lineage>
</organism>
<protein>
    <submittedName>
        <fullName evidence="2">Uncharacterized protein</fullName>
    </submittedName>
</protein>
<evidence type="ECO:0000256" key="1">
    <source>
        <dbReference type="SAM" id="Coils"/>
    </source>
</evidence>
<evidence type="ECO:0000313" key="2">
    <source>
        <dbReference type="Ensembl" id="ENSSPUP00000018296.1"/>
    </source>
</evidence>
<dbReference type="Proteomes" id="UP000694392">
    <property type="component" value="Unplaced"/>
</dbReference>
<accession>A0A8D0HD25</accession>
<dbReference type="OMA" id="HYLVKRD"/>
<dbReference type="PANTHER" id="PTHR21683">
    <property type="entry name" value="COILED-COIL DOMAIN-CONTAINING PROTEIN 42 LIKE-2-LIKE-RELATED"/>
    <property type="match status" value="1"/>
</dbReference>
<dbReference type="PANTHER" id="PTHR21683:SF8">
    <property type="entry name" value="COILED-COIL DOMAIN-CONTAINING PROTEIN 42"/>
    <property type="match status" value="1"/>
</dbReference>
<evidence type="ECO:0000313" key="3">
    <source>
        <dbReference type="Proteomes" id="UP000694392"/>
    </source>
</evidence>
<reference evidence="2" key="2">
    <citation type="submission" date="2025-09" db="UniProtKB">
        <authorList>
            <consortium name="Ensembl"/>
        </authorList>
    </citation>
    <scope>IDENTIFICATION</scope>
</reference>
<feature type="coiled-coil region" evidence="1">
    <location>
        <begin position="60"/>
        <end position="101"/>
    </location>
</feature>
<proteinExistence type="predicted"/>
<reference evidence="2" key="1">
    <citation type="submission" date="2025-08" db="UniProtKB">
        <authorList>
            <consortium name="Ensembl"/>
        </authorList>
    </citation>
    <scope>IDENTIFICATION</scope>
</reference>
<dbReference type="AlphaFoldDB" id="A0A8D0HD25"/>
<dbReference type="Ensembl" id="ENSSPUT00000019487.1">
    <property type="protein sequence ID" value="ENSSPUP00000018296.1"/>
    <property type="gene ID" value="ENSSPUG00000014131.1"/>
</dbReference>
<name>A0A8D0HD25_SPHPU</name>
<dbReference type="InterPro" id="IPR051147">
    <property type="entry name" value="CFAP_domain-containing"/>
</dbReference>
<keyword evidence="3" id="KW-1185">Reference proteome</keyword>
<sequence length="106" mass="12503">MLRGKEKLQRRLEAHGVFAGYLQRVLERTEQFQEIQELIGRFQTLVATRVALVQRELVNREAMEEVHARLQHYLEESNNQIMQLNNQLAELQARLEQARARVHEGV</sequence>
<keyword evidence="1" id="KW-0175">Coiled coil</keyword>
<dbReference type="GeneTree" id="ENSGT01030000238401"/>